<comment type="caution">
    <text evidence="1">The sequence shown here is derived from an EMBL/GenBank/DDBJ whole genome shotgun (WGS) entry which is preliminary data.</text>
</comment>
<dbReference type="Proteomes" id="UP000778578">
    <property type="component" value="Unassembled WGS sequence"/>
</dbReference>
<sequence length="167" mass="18404">MEVTTGDRVLHERECRVRDYYASELAQHRPGELLIARENSYDGTAVRGDMRTIDRSNVTRLWEFKISASYEALGQILVYVAMARRAEEAAGNDCLIRGVIAAFNFQPELRYTVERMNLSIELVALPPALAHAGGVPTFEEPTSLPVIPGQSGLLASTGAEPSQQETP</sequence>
<accession>A0ABS7Q658</accession>
<reference evidence="1 2" key="1">
    <citation type="submission" date="2021-08" db="EMBL/GenBank/DDBJ databases">
        <title>WGS of actinomycetes from Thailand.</title>
        <authorList>
            <person name="Thawai C."/>
        </authorList>
    </citation>
    <scope>NUCLEOTIDE SEQUENCE [LARGE SCALE GENOMIC DNA]</scope>
    <source>
        <strain evidence="1 2">PLK6-54</strain>
    </source>
</reference>
<proteinExistence type="predicted"/>
<name>A0ABS7Q658_9ACTN</name>
<dbReference type="EMBL" id="JAINZZ010000006">
    <property type="protein sequence ID" value="MBY8877487.1"/>
    <property type="molecule type" value="Genomic_DNA"/>
</dbReference>
<protein>
    <submittedName>
        <fullName evidence="1">Uncharacterized protein</fullName>
    </submittedName>
</protein>
<evidence type="ECO:0000313" key="1">
    <source>
        <dbReference type="EMBL" id="MBY8877487.1"/>
    </source>
</evidence>
<dbReference type="Gene3D" id="3.40.1350.10">
    <property type="match status" value="1"/>
</dbReference>
<gene>
    <name evidence="1" type="ORF">K7862_07535</name>
</gene>
<dbReference type="RefSeq" id="WP_222961652.1">
    <property type="nucleotide sequence ID" value="NZ_JAINZZ010000006.1"/>
</dbReference>
<organism evidence="1 2">
    <name type="scientific">Actinacidiphila acidipaludis</name>
    <dbReference type="NCBI Taxonomy" id="2873382"/>
    <lineage>
        <taxon>Bacteria</taxon>
        <taxon>Bacillati</taxon>
        <taxon>Actinomycetota</taxon>
        <taxon>Actinomycetes</taxon>
        <taxon>Kitasatosporales</taxon>
        <taxon>Streptomycetaceae</taxon>
        <taxon>Actinacidiphila</taxon>
    </lineage>
</organism>
<evidence type="ECO:0000313" key="2">
    <source>
        <dbReference type="Proteomes" id="UP000778578"/>
    </source>
</evidence>
<keyword evidence="2" id="KW-1185">Reference proteome</keyword>
<dbReference type="InterPro" id="IPR011856">
    <property type="entry name" value="tRNA_endonuc-like_dom_sf"/>
</dbReference>